<dbReference type="InParanoid" id="A0A665TM55"/>
<dbReference type="PROSITE" id="PS51752">
    <property type="entry name" value="JACALIN_LECTIN"/>
    <property type="match status" value="1"/>
</dbReference>
<protein>
    <recommendedName>
        <fullName evidence="4">Jacalin-type lectin domain-containing protein</fullName>
    </recommendedName>
</protein>
<evidence type="ECO:0000313" key="6">
    <source>
        <dbReference type="Proteomes" id="UP000472264"/>
    </source>
</evidence>
<evidence type="ECO:0000313" key="5">
    <source>
        <dbReference type="Ensembl" id="ENSENLP00000008163.1"/>
    </source>
</evidence>
<reference evidence="5" key="1">
    <citation type="submission" date="2021-04" db="EMBL/GenBank/DDBJ databases">
        <authorList>
            <consortium name="Wellcome Sanger Institute Data Sharing"/>
        </authorList>
    </citation>
    <scope>NUCLEOTIDE SEQUENCE [LARGE SCALE GENOMIC DNA]</scope>
</reference>
<reference evidence="5" key="3">
    <citation type="submission" date="2025-09" db="UniProtKB">
        <authorList>
            <consortium name="Ensembl"/>
        </authorList>
    </citation>
    <scope>IDENTIFICATION</scope>
</reference>
<evidence type="ECO:0000259" key="4">
    <source>
        <dbReference type="PROSITE" id="PS51752"/>
    </source>
</evidence>
<feature type="signal peptide" evidence="3">
    <location>
        <begin position="1"/>
        <end position="16"/>
    </location>
</feature>
<dbReference type="GO" id="GO:0030246">
    <property type="term" value="F:carbohydrate binding"/>
    <property type="evidence" value="ECO:0007669"/>
    <property type="project" value="UniProtKB-KW"/>
</dbReference>
<dbReference type="OMA" id="RVWENIS"/>
<organism evidence="5 6">
    <name type="scientific">Echeneis naucrates</name>
    <name type="common">Live sharksucker</name>
    <dbReference type="NCBI Taxonomy" id="173247"/>
    <lineage>
        <taxon>Eukaryota</taxon>
        <taxon>Metazoa</taxon>
        <taxon>Chordata</taxon>
        <taxon>Craniata</taxon>
        <taxon>Vertebrata</taxon>
        <taxon>Euteleostomi</taxon>
        <taxon>Actinopterygii</taxon>
        <taxon>Neopterygii</taxon>
        <taxon>Teleostei</taxon>
        <taxon>Neoteleostei</taxon>
        <taxon>Acanthomorphata</taxon>
        <taxon>Carangaria</taxon>
        <taxon>Carangiformes</taxon>
        <taxon>Echeneidae</taxon>
        <taxon>Echeneis</taxon>
    </lineage>
</organism>
<dbReference type="Ensembl" id="ENSENLT00000008535.1">
    <property type="protein sequence ID" value="ENSENLP00000008163.1"/>
    <property type="gene ID" value="ENSENLG00000003952.1"/>
</dbReference>
<dbReference type="Pfam" id="PF01419">
    <property type="entry name" value="Jacalin"/>
    <property type="match status" value="1"/>
</dbReference>
<sequence>MLSLLFFAVLPISCLAKPTSDFYSYSVAVGSGSGTAFSSEGEGRITAIRVWETSNAYITGIQLQYDFIWSKRVGREVGNAHELILFDGEAIIQVSGKYHSNYIYQVMFVTSRGRALIVGQPIQNSFNFYPVHQGAELKLLSGRFNSNGITSLGAHWGLVSSITTSSTQ</sequence>
<reference evidence="5" key="2">
    <citation type="submission" date="2025-08" db="UniProtKB">
        <authorList>
            <consortium name="Ensembl"/>
        </authorList>
    </citation>
    <scope>IDENTIFICATION</scope>
</reference>
<dbReference type="SMART" id="SM00915">
    <property type="entry name" value="Jacalin"/>
    <property type="match status" value="1"/>
</dbReference>
<dbReference type="InterPro" id="IPR001229">
    <property type="entry name" value="Jacalin-like_lectin_dom"/>
</dbReference>
<name>A0A665TM55_ECHNA</name>
<dbReference type="InterPro" id="IPR052321">
    <property type="entry name" value="PolyBind_ProtTraffic"/>
</dbReference>
<feature type="domain" description="Jacalin-type lectin" evidence="4">
    <location>
        <begin position="23"/>
        <end position="158"/>
    </location>
</feature>
<keyword evidence="1 3" id="KW-0732">Signal</keyword>
<dbReference type="Gene3D" id="2.100.10.30">
    <property type="entry name" value="Jacalin-like lectin domain"/>
    <property type="match status" value="1"/>
</dbReference>
<evidence type="ECO:0000256" key="2">
    <source>
        <dbReference type="ARBA" id="ARBA00022734"/>
    </source>
</evidence>
<evidence type="ECO:0000256" key="1">
    <source>
        <dbReference type="ARBA" id="ARBA00022729"/>
    </source>
</evidence>
<evidence type="ECO:0000256" key="3">
    <source>
        <dbReference type="SAM" id="SignalP"/>
    </source>
</evidence>
<dbReference type="PANTHER" id="PTHR33589:SF3">
    <property type="entry name" value="ZYMOGEN GRANULE MEMBRANE PROTEIN 16-LIKE"/>
    <property type="match status" value="1"/>
</dbReference>
<dbReference type="AlphaFoldDB" id="A0A665TM55"/>
<dbReference type="Proteomes" id="UP000472264">
    <property type="component" value="Chromosome 6"/>
</dbReference>
<proteinExistence type="predicted"/>
<dbReference type="SUPFAM" id="SSF51101">
    <property type="entry name" value="Mannose-binding lectins"/>
    <property type="match status" value="1"/>
</dbReference>
<accession>A0A665TM55</accession>
<feature type="chain" id="PRO_5025431327" description="Jacalin-type lectin domain-containing protein" evidence="3">
    <location>
        <begin position="17"/>
        <end position="168"/>
    </location>
</feature>
<keyword evidence="2" id="KW-0430">Lectin</keyword>
<keyword evidence="6" id="KW-1185">Reference proteome</keyword>
<dbReference type="PANTHER" id="PTHR33589">
    <property type="entry name" value="OS11G0524900 PROTEIN"/>
    <property type="match status" value="1"/>
</dbReference>
<gene>
    <name evidence="5" type="primary">LOC115045204</name>
</gene>
<dbReference type="InterPro" id="IPR036404">
    <property type="entry name" value="Jacalin-like_lectin_dom_sf"/>
</dbReference>